<dbReference type="OrthoDB" id="3191794at2"/>
<keyword evidence="1 3" id="KW-0489">Methyltransferase</keyword>
<dbReference type="KEGG" id="mpsy:CEK71_00215"/>
<protein>
    <recommendedName>
        <fullName evidence="1">Ribosomal RNA small subunit methyltransferase J</fullName>
        <ecNumber evidence="1">2.1.1.242</ecNumber>
    </recommendedName>
    <alternativeName>
        <fullName evidence="1">16S rRNA m2G1516 methyltransferase</fullName>
    </alternativeName>
    <alternativeName>
        <fullName evidence="1">rRNA (guanine-N(2)-)-methyltransferase</fullName>
    </alternativeName>
</protein>
<dbReference type="GO" id="GO:0008990">
    <property type="term" value="F:rRNA (guanine-N2-)-methyltransferase activity"/>
    <property type="evidence" value="ECO:0007669"/>
    <property type="project" value="UniProtKB-UniRule"/>
</dbReference>
<comment type="catalytic activity">
    <reaction evidence="1">
        <text>guanosine(1516) in 16S rRNA + S-adenosyl-L-methionine = N(2)-methylguanosine(1516) in 16S rRNA + S-adenosyl-L-homocysteine + H(+)</text>
        <dbReference type="Rhea" id="RHEA:43220"/>
        <dbReference type="Rhea" id="RHEA-COMP:10412"/>
        <dbReference type="Rhea" id="RHEA-COMP:10413"/>
        <dbReference type="ChEBI" id="CHEBI:15378"/>
        <dbReference type="ChEBI" id="CHEBI:57856"/>
        <dbReference type="ChEBI" id="CHEBI:59789"/>
        <dbReference type="ChEBI" id="CHEBI:74269"/>
        <dbReference type="ChEBI" id="CHEBI:74481"/>
        <dbReference type="EC" id="2.1.1.242"/>
    </reaction>
</comment>
<dbReference type="AlphaFoldDB" id="A0A1Z4BTQ2"/>
<dbReference type="PANTHER" id="PTHR36112">
    <property type="entry name" value="RIBOSOMAL RNA SMALL SUBUNIT METHYLTRANSFERASE J"/>
    <property type="match status" value="1"/>
</dbReference>
<evidence type="ECO:0000313" key="3">
    <source>
        <dbReference type="EMBL" id="POZ52699.1"/>
    </source>
</evidence>
<keyword evidence="1 3" id="KW-0808">Transferase</keyword>
<feature type="binding site" evidence="1">
    <location>
        <position position="183"/>
    </location>
    <ligand>
        <name>S-adenosyl-L-methionine</name>
        <dbReference type="ChEBI" id="CHEBI:59789"/>
    </ligand>
</feature>
<evidence type="ECO:0000313" key="4">
    <source>
        <dbReference type="Proteomes" id="UP000197019"/>
    </source>
</evidence>
<comment type="subcellular location">
    <subcellularLocation>
        <location evidence="1">Cytoplasm</location>
    </subcellularLocation>
</comment>
<comment type="function">
    <text evidence="1">Specifically methylates the guanosine in position 1516 of 16S rRNA.</text>
</comment>
<dbReference type="RefSeq" id="WP_088617496.1">
    <property type="nucleotide sequence ID" value="NZ_CP022129.1"/>
</dbReference>
<accession>A0A1Z4BTQ2</accession>
<dbReference type="Pfam" id="PF04445">
    <property type="entry name" value="SAM_MT"/>
    <property type="match status" value="1"/>
</dbReference>
<dbReference type="HAMAP" id="MF_01523">
    <property type="entry name" value="16SrRNA_methyltr_J"/>
    <property type="match status" value="1"/>
</dbReference>
<reference evidence="3 5" key="2">
    <citation type="submission" date="2017-11" db="EMBL/GenBank/DDBJ databases">
        <title>Draft Genome Sequence of Methylobacter psychrotolerans Sph1T, an Obligate Methanotroph from Low-Temperature Environments.</title>
        <authorList>
            <person name="Oshkin I.Y."/>
            <person name="Miroshnikov K."/>
            <person name="Belova S.E."/>
            <person name="Korzhenkov A."/>
            <person name="Toshchakov S.V."/>
            <person name="Dedysh S.N."/>
        </authorList>
    </citation>
    <scope>NUCLEOTIDE SEQUENCE [LARGE SCALE GENOMIC DNA]</scope>
    <source>
        <strain evidence="3 5">Sph1</strain>
    </source>
</reference>
<dbReference type="EMBL" id="PGFZ01000002">
    <property type="protein sequence ID" value="POZ52699.1"/>
    <property type="molecule type" value="Genomic_DNA"/>
</dbReference>
<evidence type="ECO:0000256" key="1">
    <source>
        <dbReference type="HAMAP-Rule" id="MF_01523"/>
    </source>
</evidence>
<organism evidence="2 4">
    <name type="scientific">Methylovulum psychrotolerans</name>
    <dbReference type="NCBI Taxonomy" id="1704499"/>
    <lineage>
        <taxon>Bacteria</taxon>
        <taxon>Pseudomonadati</taxon>
        <taxon>Pseudomonadota</taxon>
        <taxon>Gammaproteobacteria</taxon>
        <taxon>Methylococcales</taxon>
        <taxon>Methylococcaceae</taxon>
        <taxon>Methylovulum</taxon>
    </lineage>
</organism>
<sequence length="260" mass="28890">MTTPHPYTGKLAVLYENHGDPLPFAQLAEQLAVPLRTTEAADFSQHEAFFLSWRDGCLKLLDHELLKKGGMTVDIEPRQGEQRSWPAPKDGALAKALGRKTKTVVDATTGWGQDSLHIFRMGYELLCIERSPLMAALLADGLQRLAQADWMQRLQLQPPRLLVGNAIDVLAALPELPDCIYLDPMFPPKRKKSALAKKSMMVLRDLLGDDEDKDALFAAAMQATGKRVVVKCPDYAEPLGGVKPNDSFHGKLLRYDVFLK</sequence>
<dbReference type="Gene3D" id="3.40.50.150">
    <property type="entry name" value="Vaccinia Virus protein VP39"/>
    <property type="match status" value="1"/>
</dbReference>
<keyword evidence="1" id="KW-0949">S-adenosyl-L-methionine</keyword>
<dbReference type="Proteomes" id="UP000197019">
    <property type="component" value="Chromosome"/>
</dbReference>
<gene>
    <name evidence="1 3" type="primary">rsmJ</name>
    <name evidence="3" type="ORF">AADEFJLK_01306</name>
    <name evidence="2" type="ORF">CEK71_00215</name>
</gene>
<dbReference type="EMBL" id="CP022129">
    <property type="protein sequence ID" value="ASF44613.1"/>
    <property type="molecule type" value="Genomic_DNA"/>
</dbReference>
<dbReference type="Proteomes" id="UP000237423">
    <property type="component" value="Unassembled WGS sequence"/>
</dbReference>
<comment type="caution">
    <text evidence="1">Lacks conserved residue(s) required for the propagation of feature annotation.</text>
</comment>
<dbReference type="EC" id="2.1.1.242" evidence="1"/>
<comment type="similarity">
    <text evidence="1">Belongs to the methyltransferase superfamily. RsmJ family.</text>
</comment>
<dbReference type="GO" id="GO:0005737">
    <property type="term" value="C:cytoplasm"/>
    <property type="evidence" value="ECO:0007669"/>
    <property type="project" value="UniProtKB-SubCell"/>
</dbReference>
<keyword evidence="4" id="KW-1185">Reference proteome</keyword>
<name>A0A1Z4BTQ2_9GAMM</name>
<feature type="binding site" evidence="1">
    <location>
        <begin position="129"/>
        <end position="130"/>
    </location>
    <ligand>
        <name>S-adenosyl-L-methionine</name>
        <dbReference type="ChEBI" id="CHEBI:59789"/>
    </ligand>
</feature>
<dbReference type="InterPro" id="IPR029063">
    <property type="entry name" value="SAM-dependent_MTases_sf"/>
</dbReference>
<keyword evidence="1" id="KW-0698">rRNA processing</keyword>
<dbReference type="PANTHER" id="PTHR36112:SF1">
    <property type="entry name" value="RIBOSOMAL RNA SMALL SUBUNIT METHYLTRANSFERASE J"/>
    <property type="match status" value="1"/>
</dbReference>
<reference evidence="2 4" key="1">
    <citation type="submission" date="2017-06" db="EMBL/GenBank/DDBJ databases">
        <title>Genome Sequencing of the methanotroph Methylovulum psychrotolerants str. HV10-M2 isolated from a high-altitude environment.</title>
        <authorList>
            <person name="Mateos-Rivera A."/>
        </authorList>
    </citation>
    <scope>NUCLEOTIDE SEQUENCE [LARGE SCALE GENOMIC DNA]</scope>
    <source>
        <strain evidence="2 4">HV10_M2</strain>
    </source>
</reference>
<proteinExistence type="inferred from homology"/>
<keyword evidence="1" id="KW-0963">Cytoplasm</keyword>
<evidence type="ECO:0000313" key="5">
    <source>
        <dbReference type="Proteomes" id="UP000237423"/>
    </source>
</evidence>
<dbReference type="SUPFAM" id="SSF53335">
    <property type="entry name" value="S-adenosyl-L-methionine-dependent methyltransferases"/>
    <property type="match status" value="1"/>
</dbReference>
<dbReference type="InterPro" id="IPR007536">
    <property type="entry name" value="16SrRNA_methylTrfase_J"/>
</dbReference>
<evidence type="ECO:0000313" key="2">
    <source>
        <dbReference type="EMBL" id="ASF44613.1"/>
    </source>
</evidence>